<sequence length="196" mass="20947">MVGFDQTVHAQSNEYRRNCGSRFRINHRPALWFRYAGGAGADYLPAFHQHSAMDLSGTPFPAGEKRVSANLAQPEAHPLERCHEPPAALGPACDLATAPCPVTLRYPAEDPAGSRHGVCGGRLGADRHRARLGEQVEPHDRLPCSRIWAASVSISGWPPDRAVTSASRAGSLAFSAALPAPSATSFTARCATGLWQ</sequence>
<proteinExistence type="predicted"/>
<organism evidence="1 2">
    <name type="scientific">Sphingomonas kyeonggiensis</name>
    <dbReference type="NCBI Taxonomy" id="1268553"/>
    <lineage>
        <taxon>Bacteria</taxon>
        <taxon>Pseudomonadati</taxon>
        <taxon>Pseudomonadota</taxon>
        <taxon>Alphaproteobacteria</taxon>
        <taxon>Sphingomonadales</taxon>
        <taxon>Sphingomonadaceae</taxon>
        <taxon>Sphingomonas</taxon>
    </lineage>
</organism>
<name>A0A7W6JVY6_9SPHN</name>
<keyword evidence="2" id="KW-1185">Reference proteome</keyword>
<reference evidence="1 2" key="1">
    <citation type="submission" date="2020-08" db="EMBL/GenBank/DDBJ databases">
        <title>Genomic Encyclopedia of Type Strains, Phase IV (KMG-IV): sequencing the most valuable type-strain genomes for metagenomic binning, comparative biology and taxonomic classification.</title>
        <authorList>
            <person name="Goeker M."/>
        </authorList>
    </citation>
    <scope>NUCLEOTIDE SEQUENCE [LARGE SCALE GENOMIC DNA]</scope>
    <source>
        <strain evidence="1 2">DSM 101806</strain>
    </source>
</reference>
<dbReference type="Proteomes" id="UP000557392">
    <property type="component" value="Unassembled WGS sequence"/>
</dbReference>
<dbReference type="AlphaFoldDB" id="A0A7W6JVY6"/>
<protein>
    <submittedName>
        <fullName evidence="1">Uncharacterized protein</fullName>
    </submittedName>
</protein>
<evidence type="ECO:0000313" key="2">
    <source>
        <dbReference type="Proteomes" id="UP000557392"/>
    </source>
</evidence>
<gene>
    <name evidence="1" type="ORF">GGR46_003068</name>
</gene>
<evidence type="ECO:0000313" key="1">
    <source>
        <dbReference type="EMBL" id="MBB4099496.1"/>
    </source>
</evidence>
<dbReference type="EMBL" id="JACIEH010000003">
    <property type="protein sequence ID" value="MBB4099496.1"/>
    <property type="molecule type" value="Genomic_DNA"/>
</dbReference>
<accession>A0A7W6JVY6</accession>
<comment type="caution">
    <text evidence="1">The sequence shown here is derived from an EMBL/GenBank/DDBJ whole genome shotgun (WGS) entry which is preliminary data.</text>
</comment>